<evidence type="ECO:0000313" key="1">
    <source>
        <dbReference type="EMBL" id="CAF2069493.1"/>
    </source>
</evidence>
<accession>A0A816R303</accession>
<reference evidence="1" key="1">
    <citation type="submission" date="2021-01" db="EMBL/GenBank/DDBJ databases">
        <authorList>
            <consortium name="Genoscope - CEA"/>
            <person name="William W."/>
        </authorList>
    </citation>
    <scope>NUCLEOTIDE SEQUENCE</scope>
</reference>
<gene>
    <name evidence="1" type="ORF">DARMORV10_C01P11750.1</name>
</gene>
<sequence>MVVEPLNAAIQIHQWWEHNPSSLLIMVESGRLVTRWLATTHIIGLKAQLRHPTDKNKELLSINLTNLMPPKGNKYKTEPGNKTQSQLSLRAFLSEILFGPKENVPNVQCASG</sequence>
<protein>
    <submittedName>
        <fullName evidence="1">(rape) hypothetical protein</fullName>
    </submittedName>
</protein>
<proteinExistence type="predicted"/>
<dbReference type="AlphaFoldDB" id="A0A816R303"/>
<name>A0A816R303_BRANA</name>
<organism evidence="1">
    <name type="scientific">Brassica napus</name>
    <name type="common">Rape</name>
    <dbReference type="NCBI Taxonomy" id="3708"/>
    <lineage>
        <taxon>Eukaryota</taxon>
        <taxon>Viridiplantae</taxon>
        <taxon>Streptophyta</taxon>
        <taxon>Embryophyta</taxon>
        <taxon>Tracheophyta</taxon>
        <taxon>Spermatophyta</taxon>
        <taxon>Magnoliopsida</taxon>
        <taxon>eudicotyledons</taxon>
        <taxon>Gunneridae</taxon>
        <taxon>Pentapetalae</taxon>
        <taxon>rosids</taxon>
        <taxon>malvids</taxon>
        <taxon>Brassicales</taxon>
        <taxon>Brassicaceae</taxon>
        <taxon>Brassiceae</taxon>
        <taxon>Brassica</taxon>
    </lineage>
</organism>
<dbReference type="EMBL" id="HG994365">
    <property type="protein sequence ID" value="CAF2069493.1"/>
    <property type="molecule type" value="Genomic_DNA"/>
</dbReference>
<dbReference type="Proteomes" id="UP001295469">
    <property type="component" value="Chromosome C01"/>
</dbReference>